<evidence type="ECO:0000313" key="1">
    <source>
        <dbReference type="EMBL" id="AFP83714.1"/>
    </source>
</evidence>
<dbReference type="HOGENOM" id="CLU_2823012_0_0_6"/>
<dbReference type="AlphaFoldDB" id="J7GT76"/>
<organism evidence="1 2">
    <name type="scientific">Candidatus Carsonella ruddii CS isolate Thao2000</name>
    <dbReference type="NCBI Taxonomy" id="1202537"/>
    <lineage>
        <taxon>Bacteria</taxon>
        <taxon>Pseudomonadati</taxon>
        <taxon>Pseudomonadota</taxon>
        <taxon>Gammaproteobacteria</taxon>
        <taxon>Oceanospirillales</taxon>
        <taxon>Halomonadaceae</taxon>
        <taxon>Zymobacter group</taxon>
        <taxon>Candidatus Carsonella</taxon>
    </lineage>
</organism>
<dbReference type="PATRIC" id="fig|1202537.3.peg.49"/>
<protein>
    <submittedName>
        <fullName evidence="1">Uncharacterized protein</fullName>
    </submittedName>
</protein>
<name>J7GT76_CARRU</name>
<reference evidence="1 2" key="1">
    <citation type="journal article" date="2012" name="Mol. Biol. Evol.">
        <title>Genome reduction and co-evolution between the primary and secondary bacterial symbionts of psyllids.</title>
        <authorList>
            <person name="Sloan D.B."/>
            <person name="Moran N.A."/>
        </authorList>
    </citation>
    <scope>NUCLEOTIDE SEQUENCE [LARGE SCALE GENOMIC DNA]</scope>
    <source>
        <strain evidence="1 2">CS</strain>
    </source>
</reference>
<evidence type="ECO:0000313" key="2">
    <source>
        <dbReference type="Proteomes" id="UP000003931"/>
    </source>
</evidence>
<gene>
    <name evidence="1" type="ORF">A33Y_055</name>
</gene>
<accession>J7GT76</accession>
<sequence>MNINFFFYIKFLLNKGKIVNFFNLKKIKKFFFFYFKNINNKIFLNIFKNKFFLLKKNKNYKNEQYF</sequence>
<dbReference type="Proteomes" id="UP000003931">
    <property type="component" value="Chromosome"/>
</dbReference>
<dbReference type="EMBL" id="CP003542">
    <property type="protein sequence ID" value="AFP83714.1"/>
    <property type="molecule type" value="Genomic_DNA"/>
</dbReference>
<dbReference type="RefSeq" id="WP_014887015.1">
    <property type="nucleotide sequence ID" value="NC_018415.1"/>
</dbReference>
<dbReference type="KEGG" id="crc:A33Y_055"/>
<proteinExistence type="predicted"/>
<dbReference type="STRING" id="1202537.A33Y_055"/>